<dbReference type="OrthoDB" id="5180791at2"/>
<dbReference type="Proteomes" id="UP000199065">
    <property type="component" value="Unassembled WGS sequence"/>
</dbReference>
<dbReference type="Pfam" id="PF11268">
    <property type="entry name" value="DUF3071"/>
    <property type="match status" value="1"/>
</dbReference>
<evidence type="ECO:0000256" key="1">
    <source>
        <dbReference type="SAM" id="MobiDB-lite"/>
    </source>
</evidence>
<dbReference type="InterPro" id="IPR021421">
    <property type="entry name" value="DUF3071"/>
</dbReference>
<sequence>MRELFLTEGESTRTSLVFHTEGEGDAVESFFLVVDDKLRDLLREVVEGQPEAEGNLGGDGVSHRDEDVAGEPTASEDATAAEGSEHSEASDTASSSDEEADKAPEQSGAPAGGAHAGGAHAAQRGSLPTPDPRRTAPMSMRPREIQERIRGGATAAELAEEMGVTEARVEPFAHPVLLERQRMAELAKQTHPVREDGPARLTLWEVLATAFAARNNSLADAQWDSYRDTGGQWVIRVSWTAGHSENIAEWTFHNHHTSSPTAIPRNALAADLTDPEFAQPAGRTLSAVGRERLENFGREDDANTEAPTGVGPAHKNGLRALSNDADAPHSPATQDPHGQDSAATDPGVNASGHQGRGGVAPQELHGESAEQGSDDAKDEFLQHPDPEQEPRPSKRRRRAVTPHWEDVLLGVRTNTKRPRH</sequence>
<evidence type="ECO:0000313" key="4">
    <source>
        <dbReference type="Proteomes" id="UP000199065"/>
    </source>
</evidence>
<gene>
    <name evidence="3" type="ORF">SAMN05660282_02019</name>
</gene>
<reference evidence="3 4" key="1">
    <citation type="submission" date="2016-10" db="EMBL/GenBank/DDBJ databases">
        <authorList>
            <person name="de Groot N.N."/>
        </authorList>
    </citation>
    <scope>NUCLEOTIDE SEQUENCE [LARGE SCALE GENOMIC DNA]</scope>
    <source>
        <strain>J11</strain>
        <strain evidence="4">PG 39</strain>
    </source>
</reference>
<organism evidence="3 4">
    <name type="scientific">Corynebacterium spheniscorum</name>
    <dbReference type="NCBI Taxonomy" id="185761"/>
    <lineage>
        <taxon>Bacteria</taxon>
        <taxon>Bacillati</taxon>
        <taxon>Actinomycetota</taxon>
        <taxon>Actinomycetes</taxon>
        <taxon>Mycobacteriales</taxon>
        <taxon>Corynebacteriaceae</taxon>
        <taxon>Corynebacterium</taxon>
    </lineage>
</organism>
<proteinExistence type="predicted"/>
<dbReference type="InterPro" id="IPR047682">
    <property type="entry name" value="SepH-like"/>
</dbReference>
<feature type="compositionally biased region" description="Basic and acidic residues" evidence="1">
    <location>
        <begin position="364"/>
        <end position="392"/>
    </location>
</feature>
<dbReference type="STRING" id="185761.SAMN05660282_02019"/>
<name>A0A1I2UXC4_9CORY</name>
<protein>
    <recommendedName>
        <fullName evidence="2">DUF3071 domain-containing protein</fullName>
    </recommendedName>
</protein>
<feature type="domain" description="DUF3071" evidence="2">
    <location>
        <begin position="1"/>
        <end position="252"/>
    </location>
</feature>
<dbReference type="NCBIfam" id="NF040712">
    <property type="entry name" value="SepH"/>
    <property type="match status" value="1"/>
</dbReference>
<dbReference type="EMBL" id="FOPJ01000016">
    <property type="protein sequence ID" value="SFG80869.1"/>
    <property type="molecule type" value="Genomic_DNA"/>
</dbReference>
<evidence type="ECO:0000259" key="2">
    <source>
        <dbReference type="Pfam" id="PF11268"/>
    </source>
</evidence>
<feature type="region of interest" description="Disordered" evidence="1">
    <location>
        <begin position="296"/>
        <end position="420"/>
    </location>
</feature>
<keyword evidence="4" id="KW-1185">Reference proteome</keyword>
<dbReference type="RefSeq" id="WP_092286969.1">
    <property type="nucleotide sequence ID" value="NZ_FOPJ01000016.1"/>
</dbReference>
<dbReference type="AlphaFoldDB" id="A0A1I2UXC4"/>
<feature type="region of interest" description="Disordered" evidence="1">
    <location>
        <begin position="49"/>
        <end position="144"/>
    </location>
</feature>
<accession>A0A1I2UXC4</accession>
<evidence type="ECO:0000313" key="3">
    <source>
        <dbReference type="EMBL" id="SFG80869.1"/>
    </source>
</evidence>